<dbReference type="AlphaFoldDB" id="A0A1Y6BE05"/>
<gene>
    <name evidence="2" type="ORF">SAMN02745746_00372</name>
</gene>
<organism evidence="2 3">
    <name type="scientific">Pseudogulbenkiania subflava DSM 22618</name>
    <dbReference type="NCBI Taxonomy" id="1123014"/>
    <lineage>
        <taxon>Bacteria</taxon>
        <taxon>Pseudomonadati</taxon>
        <taxon>Pseudomonadota</taxon>
        <taxon>Betaproteobacteria</taxon>
        <taxon>Neisseriales</taxon>
        <taxon>Chromobacteriaceae</taxon>
        <taxon>Pseudogulbenkiania</taxon>
    </lineage>
</organism>
<feature type="compositionally biased region" description="Basic and acidic residues" evidence="1">
    <location>
        <begin position="62"/>
        <end position="75"/>
    </location>
</feature>
<keyword evidence="2" id="KW-0489">Methyltransferase</keyword>
<proteinExistence type="predicted"/>
<dbReference type="GO" id="GO:0032259">
    <property type="term" value="P:methylation"/>
    <property type="evidence" value="ECO:0007669"/>
    <property type="project" value="UniProtKB-KW"/>
</dbReference>
<dbReference type="STRING" id="1123014.SAMN02745746_00372"/>
<feature type="region of interest" description="Disordered" evidence="1">
    <location>
        <begin position="1"/>
        <end position="75"/>
    </location>
</feature>
<evidence type="ECO:0000313" key="2">
    <source>
        <dbReference type="EMBL" id="SME96736.1"/>
    </source>
</evidence>
<evidence type="ECO:0000313" key="3">
    <source>
        <dbReference type="Proteomes" id="UP000192920"/>
    </source>
</evidence>
<accession>A0A1Y6BE05</accession>
<dbReference type="EMBL" id="FXAG01000002">
    <property type="protein sequence ID" value="SME96736.1"/>
    <property type="molecule type" value="Genomic_DNA"/>
</dbReference>
<keyword evidence="2" id="KW-0808">Transferase</keyword>
<feature type="compositionally biased region" description="Basic and acidic residues" evidence="1">
    <location>
        <begin position="39"/>
        <end position="55"/>
    </location>
</feature>
<dbReference type="Proteomes" id="UP000192920">
    <property type="component" value="Unassembled WGS sequence"/>
</dbReference>
<feature type="non-terminal residue" evidence="2">
    <location>
        <position position="75"/>
    </location>
</feature>
<dbReference type="RefSeq" id="WP_159453011.1">
    <property type="nucleotide sequence ID" value="NZ_FXAG01000002.1"/>
</dbReference>
<feature type="compositionally biased region" description="Basic residues" evidence="1">
    <location>
        <begin position="1"/>
        <end position="11"/>
    </location>
</feature>
<name>A0A1Y6BE05_9NEIS</name>
<feature type="compositionally biased region" description="Basic and acidic residues" evidence="1">
    <location>
        <begin position="12"/>
        <end position="22"/>
    </location>
</feature>
<protein>
    <submittedName>
        <fullName evidence="2">Putative N6-adenine-specific DNA methylase</fullName>
    </submittedName>
</protein>
<dbReference type="GO" id="GO:0008168">
    <property type="term" value="F:methyltransferase activity"/>
    <property type="evidence" value="ECO:0007669"/>
    <property type="project" value="UniProtKB-KW"/>
</dbReference>
<evidence type="ECO:0000256" key="1">
    <source>
        <dbReference type="SAM" id="MobiDB-lite"/>
    </source>
</evidence>
<keyword evidence="3" id="KW-1185">Reference proteome</keyword>
<sequence>MSSFRSRQRANLRRDQTHRDRQAQAAPTTGHDAPAGKPPRQEERRHFDRKPDSRPHGQGKPPRREGEGFGQQERR</sequence>
<reference evidence="3" key="1">
    <citation type="submission" date="2017-04" db="EMBL/GenBank/DDBJ databases">
        <authorList>
            <person name="Varghese N."/>
            <person name="Submissions S."/>
        </authorList>
    </citation>
    <scope>NUCLEOTIDE SEQUENCE [LARGE SCALE GENOMIC DNA]</scope>
    <source>
        <strain evidence="3">DSM 22618</strain>
    </source>
</reference>